<dbReference type="EMBL" id="BGPR01000086">
    <property type="protein sequence ID" value="GBL92380.1"/>
    <property type="molecule type" value="Genomic_DNA"/>
</dbReference>
<dbReference type="Proteomes" id="UP000499080">
    <property type="component" value="Unassembled WGS sequence"/>
</dbReference>
<evidence type="ECO:0000256" key="1">
    <source>
        <dbReference type="SAM" id="Phobius"/>
    </source>
</evidence>
<evidence type="ECO:0000313" key="2">
    <source>
        <dbReference type="EMBL" id="GBL92380.1"/>
    </source>
</evidence>
<keyword evidence="1" id="KW-0472">Membrane</keyword>
<accession>A0A4Y2BJH1</accession>
<name>A0A4Y2BJH1_ARAVE</name>
<evidence type="ECO:0000313" key="3">
    <source>
        <dbReference type="Proteomes" id="UP000499080"/>
    </source>
</evidence>
<dbReference type="AlphaFoldDB" id="A0A4Y2BJH1"/>
<reference evidence="2 3" key="1">
    <citation type="journal article" date="2019" name="Sci. Rep.">
        <title>Orb-weaving spider Araneus ventricosus genome elucidates the spidroin gene catalogue.</title>
        <authorList>
            <person name="Kono N."/>
            <person name="Nakamura H."/>
            <person name="Ohtoshi R."/>
            <person name="Moran D.A.P."/>
            <person name="Shinohara A."/>
            <person name="Yoshida Y."/>
            <person name="Fujiwara M."/>
            <person name="Mori M."/>
            <person name="Tomita M."/>
            <person name="Arakawa K."/>
        </authorList>
    </citation>
    <scope>NUCLEOTIDE SEQUENCE [LARGE SCALE GENOMIC DNA]</scope>
</reference>
<gene>
    <name evidence="2" type="ORF">AVEN_174677_1</name>
</gene>
<protein>
    <submittedName>
        <fullName evidence="2">Uncharacterized protein</fullName>
    </submittedName>
</protein>
<comment type="caution">
    <text evidence="2">The sequence shown here is derived from an EMBL/GenBank/DDBJ whole genome shotgun (WGS) entry which is preliminary data.</text>
</comment>
<proteinExistence type="predicted"/>
<sequence length="89" mass="9675">MIPAAAANEAARVARDVALSLPTLYPQRHQEANLLLFNISAREPSLTLWKIYRIEKSLLISTVGSLVTYGLLVGTFGTVSSTMKDDINA</sequence>
<keyword evidence="1" id="KW-1133">Transmembrane helix</keyword>
<keyword evidence="1" id="KW-0812">Transmembrane</keyword>
<feature type="transmembrane region" description="Helical" evidence="1">
    <location>
        <begin position="58"/>
        <end position="79"/>
    </location>
</feature>
<keyword evidence="3" id="KW-1185">Reference proteome</keyword>
<organism evidence="2 3">
    <name type="scientific">Araneus ventricosus</name>
    <name type="common">Orbweaver spider</name>
    <name type="synonym">Epeira ventricosa</name>
    <dbReference type="NCBI Taxonomy" id="182803"/>
    <lineage>
        <taxon>Eukaryota</taxon>
        <taxon>Metazoa</taxon>
        <taxon>Ecdysozoa</taxon>
        <taxon>Arthropoda</taxon>
        <taxon>Chelicerata</taxon>
        <taxon>Arachnida</taxon>
        <taxon>Araneae</taxon>
        <taxon>Araneomorphae</taxon>
        <taxon>Entelegynae</taxon>
        <taxon>Araneoidea</taxon>
        <taxon>Araneidae</taxon>
        <taxon>Araneus</taxon>
    </lineage>
</organism>